<dbReference type="Proteomes" id="UP000076154">
    <property type="component" value="Unassembled WGS sequence"/>
</dbReference>
<sequence length="138" mass="15789">MTNPRFKSMSPKADYVKGFPFIALWRQDLYRVFHMHLSRRPLIPLHPDIVRIDDNTFPPLASVRTVPDTACHVITSAKADTRCGGGWSIFSKSTVFLISFLVVSNWKSSNVGGDMLQDWWDSSKDRKGRRFKMPDGTE</sequence>
<evidence type="ECO:0000313" key="1">
    <source>
        <dbReference type="EMBL" id="RDB28306.1"/>
    </source>
</evidence>
<keyword evidence="2" id="KW-1185">Reference proteome</keyword>
<organism evidence="1 2">
    <name type="scientific">Hypsizygus marmoreus</name>
    <name type="common">White beech mushroom</name>
    <name type="synonym">Agaricus marmoreus</name>
    <dbReference type="NCBI Taxonomy" id="39966"/>
    <lineage>
        <taxon>Eukaryota</taxon>
        <taxon>Fungi</taxon>
        <taxon>Dikarya</taxon>
        <taxon>Basidiomycota</taxon>
        <taxon>Agaricomycotina</taxon>
        <taxon>Agaricomycetes</taxon>
        <taxon>Agaricomycetidae</taxon>
        <taxon>Agaricales</taxon>
        <taxon>Tricholomatineae</taxon>
        <taxon>Lyophyllaceae</taxon>
        <taxon>Hypsizygus</taxon>
    </lineage>
</organism>
<reference evidence="1" key="1">
    <citation type="submission" date="2018-04" db="EMBL/GenBank/DDBJ databases">
        <title>Whole genome sequencing of Hypsizygus marmoreus.</title>
        <authorList>
            <person name="Choi I.-G."/>
            <person name="Min B."/>
            <person name="Kim J.-G."/>
            <person name="Kim S."/>
            <person name="Oh Y.-L."/>
            <person name="Kong W.-S."/>
            <person name="Park H."/>
            <person name="Jeong J."/>
            <person name="Song E.-S."/>
        </authorList>
    </citation>
    <scope>NUCLEOTIDE SEQUENCE [LARGE SCALE GENOMIC DNA]</scope>
    <source>
        <strain evidence="1">51987-8</strain>
    </source>
</reference>
<dbReference type="AlphaFoldDB" id="A0A369KBI1"/>
<dbReference type="EMBL" id="LUEZ02000012">
    <property type="protein sequence ID" value="RDB28306.1"/>
    <property type="molecule type" value="Genomic_DNA"/>
</dbReference>
<accession>A0A369KBI1</accession>
<name>A0A369KBI1_HYPMA</name>
<proteinExistence type="predicted"/>
<gene>
    <name evidence="1" type="ORF">Hypma_001384</name>
</gene>
<dbReference type="OrthoDB" id="2998255at2759"/>
<evidence type="ECO:0000313" key="2">
    <source>
        <dbReference type="Proteomes" id="UP000076154"/>
    </source>
</evidence>
<comment type="caution">
    <text evidence="1">The sequence shown here is derived from an EMBL/GenBank/DDBJ whole genome shotgun (WGS) entry which is preliminary data.</text>
</comment>
<dbReference type="InParanoid" id="A0A369KBI1"/>
<protein>
    <submittedName>
        <fullName evidence="1">Uncharacterized protein</fullName>
    </submittedName>
</protein>